<sequence>MSQRPDDQEHPGRGFLADGAGPAPDRSWLRRNRTRIALAALGVVAAVVAVQVTVDVTRSPDPVVAAEETPDPDDAVAQPETADQSAAPTPSASGSASPSGRPSATKTPGRPKGDAAPPRAGSWPHPGNTGVPAGWRPKSTRTSDLVIERSGTVVEDLRLVNASIRVRAANVTIRRVEVQGGSIWASGPCRGLVVEDVSFIKSPGQVTTTKDSPVLGPGGLTARRVKVDGVPEGLRVSEKEQCGPMVVEDSFVRVAAPTSCDDWHGDGLQGYYGGQLSVRRSTFVLTEFRAAPCEGTAPFFYPGEQGNTRVDIDGLLAVGGRWFAFVLGTEGSVRNLMLPDGSNPDVKCALLSGWSANAVTIDANFQPTVGAALPCRT</sequence>
<keyword evidence="2" id="KW-0812">Transmembrane</keyword>
<gene>
    <name evidence="3" type="ORF">GA0070620_2029</name>
</gene>
<reference evidence="4" key="1">
    <citation type="submission" date="2016-06" db="EMBL/GenBank/DDBJ databases">
        <authorList>
            <person name="Varghese N."/>
        </authorList>
    </citation>
    <scope>NUCLEOTIDE SEQUENCE [LARGE SCALE GENOMIC DNA]</scope>
    <source>
        <strain evidence="4">DSM 45344</strain>
    </source>
</reference>
<dbReference type="AlphaFoldDB" id="A0A1C3N1U2"/>
<proteinExistence type="predicted"/>
<keyword evidence="2" id="KW-0472">Membrane</keyword>
<feature type="compositionally biased region" description="Basic and acidic residues" evidence="1">
    <location>
        <begin position="1"/>
        <end position="12"/>
    </location>
</feature>
<dbReference type="EMBL" id="LT598496">
    <property type="protein sequence ID" value="SBV26535.1"/>
    <property type="molecule type" value="Genomic_DNA"/>
</dbReference>
<evidence type="ECO:0000313" key="3">
    <source>
        <dbReference type="EMBL" id="SBV26535.1"/>
    </source>
</evidence>
<name>A0A1C3N1U2_9ACTN</name>
<organism evidence="3 4">
    <name type="scientific">Micromonospora krabiensis</name>
    <dbReference type="NCBI Taxonomy" id="307121"/>
    <lineage>
        <taxon>Bacteria</taxon>
        <taxon>Bacillati</taxon>
        <taxon>Actinomycetota</taxon>
        <taxon>Actinomycetes</taxon>
        <taxon>Micromonosporales</taxon>
        <taxon>Micromonosporaceae</taxon>
        <taxon>Micromonospora</taxon>
    </lineage>
</organism>
<protein>
    <submittedName>
        <fullName evidence="3">Uncharacterized protein</fullName>
    </submittedName>
</protein>
<evidence type="ECO:0000313" key="4">
    <source>
        <dbReference type="Proteomes" id="UP000199393"/>
    </source>
</evidence>
<feature type="transmembrane region" description="Helical" evidence="2">
    <location>
        <begin position="36"/>
        <end position="54"/>
    </location>
</feature>
<dbReference type="OrthoDB" id="505641at2"/>
<accession>A0A1C3N1U2</accession>
<keyword evidence="4" id="KW-1185">Reference proteome</keyword>
<keyword evidence="2" id="KW-1133">Transmembrane helix</keyword>
<dbReference type="Proteomes" id="UP000199393">
    <property type="component" value="Chromosome I"/>
</dbReference>
<feature type="region of interest" description="Disordered" evidence="1">
    <location>
        <begin position="1"/>
        <end position="27"/>
    </location>
</feature>
<feature type="region of interest" description="Disordered" evidence="1">
    <location>
        <begin position="59"/>
        <end position="138"/>
    </location>
</feature>
<feature type="compositionally biased region" description="Low complexity" evidence="1">
    <location>
        <begin position="85"/>
        <end position="105"/>
    </location>
</feature>
<evidence type="ECO:0000256" key="2">
    <source>
        <dbReference type="SAM" id="Phobius"/>
    </source>
</evidence>
<dbReference type="STRING" id="307121.GA0070620_2029"/>
<evidence type="ECO:0000256" key="1">
    <source>
        <dbReference type="SAM" id="MobiDB-lite"/>
    </source>
</evidence>
<dbReference type="RefSeq" id="WP_157741585.1">
    <property type="nucleotide sequence ID" value="NZ_JBHRWG010000003.1"/>
</dbReference>